<protein>
    <submittedName>
        <fullName evidence="2">Uracil-DNA glycosylase, family 4</fullName>
    </submittedName>
</protein>
<evidence type="ECO:0000259" key="1">
    <source>
        <dbReference type="Pfam" id="PF03167"/>
    </source>
</evidence>
<feature type="domain" description="Uracil-DNA glycosylase-like" evidence="1">
    <location>
        <begin position="63"/>
        <end position="190"/>
    </location>
</feature>
<reference evidence="2 3" key="1">
    <citation type="submission" date="2016-10" db="EMBL/GenBank/DDBJ databases">
        <authorList>
            <person name="de Groot N.N."/>
        </authorList>
    </citation>
    <scope>NUCLEOTIDE SEQUENCE [LARGE SCALE GENOMIC DNA]</scope>
    <source>
        <strain evidence="2 3">DSM 18180</strain>
    </source>
</reference>
<accession>A0A1K2ICZ4</accession>
<name>A0A1K2ICZ4_9FLAO</name>
<dbReference type="OrthoDB" id="9778545at2"/>
<dbReference type="InterPro" id="IPR005122">
    <property type="entry name" value="Uracil-DNA_glycosylase-like"/>
</dbReference>
<dbReference type="RefSeq" id="WP_072400471.1">
    <property type="nucleotide sequence ID" value="NZ_FPKV01000001.1"/>
</dbReference>
<proteinExistence type="predicted"/>
<dbReference type="SUPFAM" id="SSF52141">
    <property type="entry name" value="Uracil-DNA glycosylase-like"/>
    <property type="match status" value="1"/>
</dbReference>
<dbReference type="InterPro" id="IPR036895">
    <property type="entry name" value="Uracil-DNA_glycosylase-like_sf"/>
</dbReference>
<evidence type="ECO:0000313" key="3">
    <source>
        <dbReference type="Proteomes" id="UP000182544"/>
    </source>
</evidence>
<dbReference type="Proteomes" id="UP000182544">
    <property type="component" value="Unassembled WGS sequence"/>
</dbReference>
<keyword evidence="3" id="KW-1185">Reference proteome</keyword>
<dbReference type="STRING" id="369401.SAMN05428642_101834"/>
<dbReference type="Pfam" id="PF03167">
    <property type="entry name" value="UDG"/>
    <property type="match status" value="1"/>
</dbReference>
<evidence type="ECO:0000313" key="2">
    <source>
        <dbReference type="EMBL" id="SFZ90263.1"/>
    </source>
</evidence>
<dbReference type="AlphaFoldDB" id="A0A1K2ICZ4"/>
<dbReference type="Gene3D" id="3.40.470.10">
    <property type="entry name" value="Uracil-DNA glycosylase-like domain"/>
    <property type="match status" value="1"/>
</dbReference>
<dbReference type="EMBL" id="FPKV01000001">
    <property type="protein sequence ID" value="SFZ90263.1"/>
    <property type="molecule type" value="Genomic_DNA"/>
</dbReference>
<gene>
    <name evidence="2" type="ORF">SAMN05428642_101834</name>
</gene>
<organism evidence="2 3">
    <name type="scientific">Flaviramulus basaltis</name>
    <dbReference type="NCBI Taxonomy" id="369401"/>
    <lineage>
        <taxon>Bacteria</taxon>
        <taxon>Pseudomonadati</taxon>
        <taxon>Bacteroidota</taxon>
        <taxon>Flavobacteriia</taxon>
        <taxon>Flavobacteriales</taxon>
        <taxon>Flavobacteriaceae</taxon>
        <taxon>Flaviramulus</taxon>
    </lineage>
</organism>
<sequence length="232" mass="27290">MNKDIKIKELFKDIYGVYFQELNQEYLIDNSEKSHSNKCASCGDKCISYSKRQDLPYFKLTDNIKTLVIAESPASGEDINKLGYVFGWEQFGKPSKAIIKHYENYFFKLLNLNREETYITDAVKCYSHKSNFSKAFKNCNQYLLKEIEILEPKKILVISKQSSVIKFLNENKEKYNYEITIIPHPSNQNIGKIPTVSELFIKIGELNHNEKWIRIGNEINEEYKKFRNKLNQ</sequence>